<accession>A0ABW5JGJ4</accession>
<dbReference type="InterPro" id="IPR001228">
    <property type="entry name" value="IspD"/>
</dbReference>
<dbReference type="Gene3D" id="3.90.550.10">
    <property type="entry name" value="Spore Coat Polysaccharide Biosynthesis Protein SpsA, Chain A"/>
    <property type="match status" value="1"/>
</dbReference>
<sequence>MSKLSVIIPAAGSGVRMGSDIPKPFLKVGGRTILEHTISRFLEVPELTEIIIATSKDHISDIHSMFERISGDVILKVVEGGSKRQFSIYNALKEISDEATLVGVHDAVRPFIRPKLIIKCCNIAEEYGGAVLGVPAKDTIKQVDDKNVIKETPDRSFLWQAQTPQVFQKKLLRKAYESALESDFIGTDDASLVERIGGKVQMVEGDRENLKITYPVDLKIAELILGTGQ</sequence>
<dbReference type="HAMAP" id="MF_00108">
    <property type="entry name" value="IspD"/>
    <property type="match status" value="1"/>
</dbReference>
<dbReference type="InterPro" id="IPR050088">
    <property type="entry name" value="IspD/TarI_cytidylyltransf_bact"/>
</dbReference>
<dbReference type="Pfam" id="PF01128">
    <property type="entry name" value="IspD"/>
    <property type="match status" value="1"/>
</dbReference>
<feature type="site" description="Transition state stabilizer" evidence="3">
    <location>
        <position position="16"/>
    </location>
</feature>
<organism evidence="4 5">
    <name type="scientific">Gracilimonas halophila</name>
    <dbReference type="NCBI Taxonomy" id="1834464"/>
    <lineage>
        <taxon>Bacteria</taxon>
        <taxon>Pseudomonadati</taxon>
        <taxon>Balneolota</taxon>
        <taxon>Balneolia</taxon>
        <taxon>Balneolales</taxon>
        <taxon>Balneolaceae</taxon>
        <taxon>Gracilimonas</taxon>
    </lineage>
</organism>
<dbReference type="Proteomes" id="UP001597460">
    <property type="component" value="Unassembled WGS sequence"/>
</dbReference>
<gene>
    <name evidence="3 4" type="primary">ispD</name>
    <name evidence="4" type="ORF">ACFSVN_00040</name>
</gene>
<dbReference type="InterPro" id="IPR029044">
    <property type="entry name" value="Nucleotide-diphossugar_trans"/>
</dbReference>
<evidence type="ECO:0000256" key="2">
    <source>
        <dbReference type="ARBA" id="ARBA00022695"/>
    </source>
</evidence>
<dbReference type="EMBL" id="JBHULI010000001">
    <property type="protein sequence ID" value="MFD2530830.1"/>
    <property type="molecule type" value="Genomic_DNA"/>
</dbReference>
<evidence type="ECO:0000256" key="1">
    <source>
        <dbReference type="ARBA" id="ARBA00022679"/>
    </source>
</evidence>
<keyword evidence="5" id="KW-1185">Reference proteome</keyword>
<dbReference type="PANTHER" id="PTHR32125:SF4">
    <property type="entry name" value="2-C-METHYL-D-ERYTHRITOL 4-PHOSPHATE CYTIDYLYLTRANSFERASE, CHLOROPLASTIC"/>
    <property type="match status" value="1"/>
</dbReference>
<reference evidence="5" key="1">
    <citation type="journal article" date="2019" name="Int. J. Syst. Evol. Microbiol.">
        <title>The Global Catalogue of Microorganisms (GCM) 10K type strain sequencing project: providing services to taxonomists for standard genome sequencing and annotation.</title>
        <authorList>
            <consortium name="The Broad Institute Genomics Platform"/>
            <consortium name="The Broad Institute Genome Sequencing Center for Infectious Disease"/>
            <person name="Wu L."/>
            <person name="Ma J."/>
        </authorList>
    </citation>
    <scope>NUCLEOTIDE SEQUENCE [LARGE SCALE GENOMIC DNA]</scope>
    <source>
        <strain evidence="5">KCTC 52042</strain>
    </source>
</reference>
<comment type="similarity">
    <text evidence="3">Belongs to the IspD/TarI cytidylyltransferase family. IspD subfamily.</text>
</comment>
<dbReference type="InterPro" id="IPR034683">
    <property type="entry name" value="IspD/TarI"/>
</dbReference>
<dbReference type="PANTHER" id="PTHR32125">
    <property type="entry name" value="2-C-METHYL-D-ERYTHRITOL 4-PHOSPHATE CYTIDYLYLTRANSFERASE, CHLOROPLASTIC"/>
    <property type="match status" value="1"/>
</dbReference>
<feature type="site" description="Transition state stabilizer" evidence="3">
    <location>
        <position position="23"/>
    </location>
</feature>
<keyword evidence="1 3" id="KW-0808">Transferase</keyword>
<dbReference type="SUPFAM" id="SSF53448">
    <property type="entry name" value="Nucleotide-diphospho-sugar transferases"/>
    <property type="match status" value="1"/>
</dbReference>
<keyword evidence="3" id="KW-0414">Isoprene biosynthesis</keyword>
<keyword evidence="2 3" id="KW-0548">Nucleotidyltransferase</keyword>
<comment type="caution">
    <text evidence="4">The sequence shown here is derived from an EMBL/GenBank/DDBJ whole genome shotgun (WGS) entry which is preliminary data.</text>
</comment>
<comment type="function">
    <text evidence="3">Catalyzes the formation of 4-diphosphocytidyl-2-C-methyl-D-erythritol from CTP and 2-C-methyl-D-erythritol 4-phosphate (MEP).</text>
</comment>
<dbReference type="RefSeq" id="WP_390296718.1">
    <property type="nucleotide sequence ID" value="NZ_JBHULI010000001.1"/>
</dbReference>
<proteinExistence type="inferred from homology"/>
<feature type="site" description="Positions MEP for the nucleophilic attack" evidence="3">
    <location>
        <position position="211"/>
    </location>
</feature>
<protein>
    <recommendedName>
        <fullName evidence="3">2-C-methyl-D-erythritol 4-phosphate cytidylyltransferase</fullName>
        <ecNumber evidence="3">2.7.7.60</ecNumber>
    </recommendedName>
    <alternativeName>
        <fullName evidence="3">4-diphosphocytidyl-2C-methyl-D-erythritol synthase</fullName>
    </alternativeName>
    <alternativeName>
        <fullName evidence="3">MEP cytidylyltransferase</fullName>
        <shortName evidence="3">MCT</shortName>
    </alternativeName>
</protein>
<feature type="site" description="Positions MEP for the nucleophilic attack" evidence="3">
    <location>
        <position position="155"/>
    </location>
</feature>
<evidence type="ECO:0000313" key="4">
    <source>
        <dbReference type="EMBL" id="MFD2530830.1"/>
    </source>
</evidence>
<dbReference type="NCBIfam" id="TIGR00453">
    <property type="entry name" value="ispD"/>
    <property type="match status" value="1"/>
</dbReference>
<dbReference type="EC" id="2.7.7.60" evidence="3"/>
<evidence type="ECO:0000256" key="3">
    <source>
        <dbReference type="HAMAP-Rule" id="MF_00108"/>
    </source>
</evidence>
<name>A0ABW5JGJ4_9BACT</name>
<evidence type="ECO:0000313" key="5">
    <source>
        <dbReference type="Proteomes" id="UP001597460"/>
    </source>
</evidence>
<comment type="pathway">
    <text evidence="3">Isoprenoid biosynthesis; isopentenyl diphosphate biosynthesis via DXP pathway; isopentenyl diphosphate from 1-deoxy-D-xylulose 5-phosphate: step 2/6.</text>
</comment>
<dbReference type="GO" id="GO:0050518">
    <property type="term" value="F:2-C-methyl-D-erythritol 4-phosphate cytidylyltransferase activity"/>
    <property type="evidence" value="ECO:0007669"/>
    <property type="project" value="UniProtKB-EC"/>
</dbReference>
<dbReference type="CDD" id="cd02516">
    <property type="entry name" value="CDP-ME_synthetase"/>
    <property type="match status" value="1"/>
</dbReference>
<comment type="catalytic activity">
    <reaction evidence="3">
        <text>2-C-methyl-D-erythritol 4-phosphate + CTP + H(+) = 4-CDP-2-C-methyl-D-erythritol + diphosphate</text>
        <dbReference type="Rhea" id="RHEA:13429"/>
        <dbReference type="ChEBI" id="CHEBI:15378"/>
        <dbReference type="ChEBI" id="CHEBI:33019"/>
        <dbReference type="ChEBI" id="CHEBI:37563"/>
        <dbReference type="ChEBI" id="CHEBI:57823"/>
        <dbReference type="ChEBI" id="CHEBI:58262"/>
        <dbReference type="EC" id="2.7.7.60"/>
    </reaction>
</comment>